<dbReference type="InterPro" id="IPR050213">
    <property type="entry name" value="GST_superfamily"/>
</dbReference>
<evidence type="ECO:0000256" key="7">
    <source>
        <dbReference type="ARBA" id="ARBA00081375"/>
    </source>
</evidence>
<dbReference type="FunFam" id="1.20.1050.10:FF:000003">
    <property type="entry name" value="Glutathione S-transferase 2"/>
    <property type="match status" value="1"/>
</dbReference>
<dbReference type="AlphaFoldDB" id="B2GM91"/>
<dbReference type="SMR" id="B2GM91"/>
<dbReference type="PANTHER" id="PTHR11571">
    <property type="entry name" value="GLUTATHIONE S-TRANSFERASE"/>
    <property type="match status" value="1"/>
</dbReference>
<evidence type="ECO:0000313" key="10">
    <source>
        <dbReference type="EMBL" id="AAX34055.1"/>
    </source>
</evidence>
<evidence type="ECO:0000259" key="9">
    <source>
        <dbReference type="PROSITE" id="PS50405"/>
    </source>
</evidence>
<evidence type="ECO:0000256" key="2">
    <source>
        <dbReference type="ARBA" id="ARBA00005861"/>
    </source>
</evidence>
<comment type="similarity">
    <text evidence="2">Belongs to the GST superfamily. Mu family.</text>
</comment>
<dbReference type="InterPro" id="IPR036249">
    <property type="entry name" value="Thioredoxin-like_sf"/>
</dbReference>
<dbReference type="GO" id="GO:0004364">
    <property type="term" value="F:glutathione transferase activity"/>
    <property type="evidence" value="ECO:0007669"/>
    <property type="project" value="UniProtKB-EC"/>
</dbReference>
<protein>
    <recommendedName>
        <fullName evidence="6">Glutathione S-transferase</fullName>
        <ecNumber evidence="3">2.5.1.18</ecNumber>
    </recommendedName>
    <alternativeName>
        <fullName evidence="7">GST class-mu</fullName>
    </alternativeName>
</protein>
<dbReference type="PRINTS" id="PR01267">
    <property type="entry name" value="GSTRNSFRASEM"/>
</dbReference>
<dbReference type="SUPFAM" id="SSF47616">
    <property type="entry name" value="GST C-terminal domain-like"/>
    <property type="match status" value="1"/>
</dbReference>
<dbReference type="SFLD" id="SFLDG01205">
    <property type="entry name" value="AMPS.1"/>
    <property type="match status" value="1"/>
</dbReference>
<dbReference type="Pfam" id="PF02798">
    <property type="entry name" value="GST_N"/>
    <property type="match status" value="1"/>
</dbReference>
<reference evidence="10" key="1">
    <citation type="submission" date="2004-10" db="EMBL/GenBank/DDBJ databases">
        <authorList>
            <person name="Chew F.T."/>
            <person name="Gao Y.F."/>
            <person name="Reginald K."/>
        </authorList>
    </citation>
    <scope>NUCLEOTIDE SEQUENCE</scope>
</reference>
<dbReference type="Pfam" id="PF14497">
    <property type="entry name" value="GST_C_3"/>
    <property type="match status" value="1"/>
</dbReference>
<dbReference type="EC" id="2.5.1.18" evidence="3"/>
<dbReference type="InterPro" id="IPR004046">
    <property type="entry name" value="GST_C"/>
</dbReference>
<dbReference type="SUPFAM" id="SSF52833">
    <property type="entry name" value="Thioredoxin-like"/>
    <property type="match status" value="1"/>
</dbReference>
<sequence>MSSKPVLGYWDIRGLAQPIRLLLAYLDVDYEDKRYQLGANFDRSAWLTEKFNLGLDFPNLPYYIDGNVKLSQTLAILRYIGRKYKLTGANEPEELRVSLVEQQVVDGNQSLSRVAYDPNADKLKPDFLKTLPDSVKQLSHFLGNSPFVAGTSITYVDFWLYEYLVKLSVLVPEVFGQFDNLKKFVERIESLPRVSVYIKAQQPKLFNGPMAKWNGQYA</sequence>
<comment type="function">
    <text evidence="1">Conjugation of reduced glutathione to a wide number of exogenous and endogenous hydrophobic electrophiles.</text>
</comment>
<evidence type="ECO:0000256" key="1">
    <source>
        <dbReference type="ARBA" id="ARBA00003701"/>
    </source>
</evidence>
<dbReference type="SFLD" id="SFLDS00019">
    <property type="entry name" value="Glutathione_Transferase_(cytos"/>
    <property type="match status" value="1"/>
</dbReference>
<dbReference type="PROSITE" id="PS50405">
    <property type="entry name" value="GST_CTER"/>
    <property type="match status" value="1"/>
</dbReference>
<dbReference type="SFLD" id="SFLDG00363">
    <property type="entry name" value="AMPS_(cytGST):_Alpha-__Mu-__Pi"/>
    <property type="match status" value="1"/>
</dbReference>
<dbReference type="InterPro" id="IPR004045">
    <property type="entry name" value="Glutathione_S-Trfase_N"/>
</dbReference>
<name>B2GM91_9ACAR</name>
<dbReference type="EMBL" id="AY800356">
    <property type="protein sequence ID" value="AAX34055.1"/>
    <property type="molecule type" value="mRNA"/>
</dbReference>
<accession>B2GM91</accession>
<dbReference type="InterPro" id="IPR010987">
    <property type="entry name" value="Glutathione-S-Trfase_C-like"/>
</dbReference>
<dbReference type="FunFam" id="3.40.30.10:FF:000019">
    <property type="entry name" value="Glutathione S-transferase Mu"/>
    <property type="match status" value="1"/>
</dbReference>
<dbReference type="Gene3D" id="1.20.1050.10">
    <property type="match status" value="1"/>
</dbReference>
<feature type="domain" description="GST N-terminal" evidence="8">
    <location>
        <begin position="3"/>
        <end position="88"/>
    </location>
</feature>
<dbReference type="CDD" id="cd03075">
    <property type="entry name" value="GST_N_Mu"/>
    <property type="match status" value="1"/>
</dbReference>
<dbReference type="InterPro" id="IPR003081">
    <property type="entry name" value="GST_mu"/>
</dbReference>
<dbReference type="Gene3D" id="3.40.30.10">
    <property type="entry name" value="Glutaredoxin"/>
    <property type="match status" value="1"/>
</dbReference>
<evidence type="ECO:0000256" key="6">
    <source>
        <dbReference type="ARBA" id="ARBA00071200"/>
    </source>
</evidence>
<dbReference type="GO" id="GO:0006749">
    <property type="term" value="P:glutathione metabolic process"/>
    <property type="evidence" value="ECO:0007669"/>
    <property type="project" value="TreeGrafter"/>
</dbReference>
<feature type="domain" description="GST C-terminal" evidence="9">
    <location>
        <begin position="90"/>
        <end position="206"/>
    </location>
</feature>
<dbReference type="PROSITE" id="PS50404">
    <property type="entry name" value="GST_NTER"/>
    <property type="match status" value="1"/>
</dbReference>
<proteinExistence type="evidence at transcript level"/>
<evidence type="ECO:0000256" key="3">
    <source>
        <dbReference type="ARBA" id="ARBA00012452"/>
    </source>
</evidence>
<dbReference type="InterPro" id="IPR040079">
    <property type="entry name" value="Glutathione_S-Trfase"/>
</dbReference>
<evidence type="ECO:0000256" key="5">
    <source>
        <dbReference type="ARBA" id="ARBA00047960"/>
    </source>
</evidence>
<evidence type="ECO:0000259" key="8">
    <source>
        <dbReference type="PROSITE" id="PS50404"/>
    </source>
</evidence>
<dbReference type="InterPro" id="IPR036282">
    <property type="entry name" value="Glutathione-S-Trfase_C_sf"/>
</dbReference>
<evidence type="ECO:0000256" key="4">
    <source>
        <dbReference type="ARBA" id="ARBA00022679"/>
    </source>
</evidence>
<keyword evidence="4" id="KW-0808">Transferase</keyword>
<dbReference type="PANTHER" id="PTHR11571:SF222">
    <property type="entry name" value="GLUTATHIONE TRANSFERASE"/>
    <property type="match status" value="1"/>
</dbReference>
<organism evidence="10">
    <name type="scientific">Suidasia medanensis</name>
    <dbReference type="NCBI Taxonomy" id="223625"/>
    <lineage>
        <taxon>Eukaryota</taxon>
        <taxon>Metazoa</taxon>
        <taxon>Ecdysozoa</taxon>
        <taxon>Arthropoda</taxon>
        <taxon>Chelicerata</taxon>
        <taxon>Arachnida</taxon>
        <taxon>Acari</taxon>
        <taxon>Acariformes</taxon>
        <taxon>Sarcoptiformes</taxon>
        <taxon>Astigmata</taxon>
        <taxon>Acaroidea</taxon>
        <taxon>Suidasiidae</taxon>
        <taxon>Suidasia</taxon>
    </lineage>
</organism>
<comment type="catalytic activity">
    <reaction evidence="5">
        <text>RX + glutathione = an S-substituted glutathione + a halide anion + H(+)</text>
        <dbReference type="Rhea" id="RHEA:16437"/>
        <dbReference type="ChEBI" id="CHEBI:15378"/>
        <dbReference type="ChEBI" id="CHEBI:16042"/>
        <dbReference type="ChEBI" id="CHEBI:17792"/>
        <dbReference type="ChEBI" id="CHEBI:57925"/>
        <dbReference type="ChEBI" id="CHEBI:90779"/>
        <dbReference type="EC" id="2.5.1.18"/>
    </reaction>
</comment>